<comment type="caution">
    <text evidence="2">The sequence shown here is derived from an EMBL/GenBank/DDBJ whole genome shotgun (WGS) entry which is preliminary data.</text>
</comment>
<evidence type="ECO:0000313" key="3">
    <source>
        <dbReference type="Proteomes" id="UP001280121"/>
    </source>
</evidence>
<sequence length="262" mass="29344">MLGGIPINHYLEEYDIMDMDKFLDRKYFDWRILDFCLRNKVDIEVWVDIGTNRNPNTKIGADKYQFGLQAATRLHEAGIASNRRLRFGLNGKKNGAPNNVSSQTKNYEIAPFISFWGDREIVPFEPFFHAFPGGLEKAAINRIFLILPSRKEERQILFPFPFRRDQGIGSSRVTAVPSLGTRGGRPTSSRSPTAAEVAVGYRPFVIRWEVALGGGRGGRKRRKCMEVEERKAVGGGGRVEDCGGSGGGGGLPEKKFLFFFYG</sequence>
<dbReference type="EMBL" id="JANJYI010000008">
    <property type="protein sequence ID" value="KAK2637632.1"/>
    <property type="molecule type" value="Genomic_DNA"/>
</dbReference>
<keyword evidence="3" id="KW-1185">Reference proteome</keyword>
<evidence type="ECO:0000313" key="2">
    <source>
        <dbReference type="EMBL" id="KAK2637632.1"/>
    </source>
</evidence>
<evidence type="ECO:0000256" key="1">
    <source>
        <dbReference type="SAM" id="MobiDB-lite"/>
    </source>
</evidence>
<organism evidence="2 3">
    <name type="scientific">Dipteronia dyeriana</name>
    <dbReference type="NCBI Taxonomy" id="168575"/>
    <lineage>
        <taxon>Eukaryota</taxon>
        <taxon>Viridiplantae</taxon>
        <taxon>Streptophyta</taxon>
        <taxon>Embryophyta</taxon>
        <taxon>Tracheophyta</taxon>
        <taxon>Spermatophyta</taxon>
        <taxon>Magnoliopsida</taxon>
        <taxon>eudicotyledons</taxon>
        <taxon>Gunneridae</taxon>
        <taxon>Pentapetalae</taxon>
        <taxon>rosids</taxon>
        <taxon>malvids</taxon>
        <taxon>Sapindales</taxon>
        <taxon>Sapindaceae</taxon>
        <taxon>Hippocastanoideae</taxon>
        <taxon>Acereae</taxon>
        <taxon>Dipteronia</taxon>
    </lineage>
</organism>
<name>A0AAD9TKU6_9ROSI</name>
<reference evidence="2" key="1">
    <citation type="journal article" date="2023" name="Plant J.">
        <title>Genome sequences and population genomics provide insights into the demographic history, inbreeding, and mutation load of two 'living fossil' tree species of Dipteronia.</title>
        <authorList>
            <person name="Feng Y."/>
            <person name="Comes H.P."/>
            <person name="Chen J."/>
            <person name="Zhu S."/>
            <person name="Lu R."/>
            <person name="Zhang X."/>
            <person name="Li P."/>
            <person name="Qiu J."/>
            <person name="Olsen K.M."/>
            <person name="Qiu Y."/>
        </authorList>
    </citation>
    <scope>NUCLEOTIDE SEQUENCE</scope>
    <source>
        <strain evidence="2">KIB01</strain>
    </source>
</reference>
<dbReference type="Proteomes" id="UP001280121">
    <property type="component" value="Unassembled WGS sequence"/>
</dbReference>
<feature type="region of interest" description="Disordered" evidence="1">
    <location>
        <begin position="173"/>
        <end position="192"/>
    </location>
</feature>
<accession>A0AAD9TKU6</accession>
<dbReference type="AlphaFoldDB" id="A0AAD9TKU6"/>
<gene>
    <name evidence="2" type="ORF">Ddye_025427</name>
</gene>
<proteinExistence type="predicted"/>
<protein>
    <submittedName>
        <fullName evidence="2">Uncharacterized protein</fullName>
    </submittedName>
</protein>